<dbReference type="InParanoid" id="A0A804I7E1"/>
<protein>
    <submittedName>
        <fullName evidence="1">Uncharacterized protein</fullName>
    </submittedName>
</protein>
<accession>A0A804I7E1</accession>
<organism evidence="1 2">
    <name type="scientific">Musa acuminata subsp. malaccensis</name>
    <name type="common">Wild banana</name>
    <name type="synonym">Musa malaccensis</name>
    <dbReference type="NCBI Taxonomy" id="214687"/>
    <lineage>
        <taxon>Eukaryota</taxon>
        <taxon>Viridiplantae</taxon>
        <taxon>Streptophyta</taxon>
        <taxon>Embryophyta</taxon>
        <taxon>Tracheophyta</taxon>
        <taxon>Spermatophyta</taxon>
        <taxon>Magnoliopsida</taxon>
        <taxon>Liliopsida</taxon>
        <taxon>Zingiberales</taxon>
        <taxon>Musaceae</taxon>
        <taxon>Musa</taxon>
    </lineage>
</organism>
<sequence>MARCFMDLVTSISVKMIMHLITTSLVEMVSP</sequence>
<name>A0A804I7E1_MUSAM</name>
<dbReference type="Gramene" id="Ma03_t01770.1">
    <property type="protein sequence ID" value="Ma03_p01770.1"/>
    <property type="gene ID" value="Ma03_g01770"/>
</dbReference>
<evidence type="ECO:0000313" key="1">
    <source>
        <dbReference type="EnsemblPlants" id="Ma03_p01770.1"/>
    </source>
</evidence>
<reference evidence="1" key="1">
    <citation type="submission" date="2021-05" db="UniProtKB">
        <authorList>
            <consortium name="EnsemblPlants"/>
        </authorList>
    </citation>
    <scope>IDENTIFICATION</scope>
    <source>
        <strain evidence="1">subsp. malaccensis</strain>
    </source>
</reference>
<dbReference type="AlphaFoldDB" id="A0A804I7E1"/>
<keyword evidence="2" id="KW-1185">Reference proteome</keyword>
<evidence type="ECO:0000313" key="2">
    <source>
        <dbReference type="Proteomes" id="UP000012960"/>
    </source>
</evidence>
<dbReference type="Proteomes" id="UP000012960">
    <property type="component" value="Unplaced"/>
</dbReference>
<dbReference type="EnsemblPlants" id="Ma03_t01770.1">
    <property type="protein sequence ID" value="Ma03_p01770.1"/>
    <property type="gene ID" value="Ma03_g01770"/>
</dbReference>
<proteinExistence type="predicted"/>